<dbReference type="PANTHER" id="PTHR11040:SF164">
    <property type="entry name" value="ZINC TRANSPORTER 12-RELATED"/>
    <property type="match status" value="1"/>
</dbReference>
<evidence type="ECO:0000256" key="2">
    <source>
        <dbReference type="ARBA" id="ARBA00022692"/>
    </source>
</evidence>
<name>A0A6A2XXD0_HIBSY</name>
<evidence type="ECO:0000256" key="4">
    <source>
        <dbReference type="ARBA" id="ARBA00023136"/>
    </source>
</evidence>
<keyword evidence="2 5" id="KW-0812">Transmembrane</keyword>
<comment type="caution">
    <text evidence="6">The sequence shown here is derived from an EMBL/GenBank/DDBJ whole genome shotgun (WGS) entry which is preliminary data.</text>
</comment>
<feature type="transmembrane region" description="Helical" evidence="5">
    <location>
        <begin position="48"/>
        <end position="69"/>
    </location>
</feature>
<protein>
    <submittedName>
        <fullName evidence="6">Zinc transporter 1</fullName>
    </submittedName>
</protein>
<sequence length="157" mass="17458">MVGTEQQNRGFEIQTRRHRIDLDGRCSRRVSLPILAKKITTFRPENNVFFLIKALVAGVILATAFVHILHDGYKSLSSPCFSEKPWSVFPFSGFLTMVSAIATMMIDTFATSCYKKSHFNKALPVNGDEEMMGDHEGHVHVHTHATHGHGHGSAVVP</sequence>
<evidence type="ECO:0000313" key="7">
    <source>
        <dbReference type="Proteomes" id="UP000436088"/>
    </source>
</evidence>
<accession>A0A6A2XXD0</accession>
<dbReference type="AlphaFoldDB" id="A0A6A2XXD0"/>
<keyword evidence="3 5" id="KW-1133">Transmembrane helix</keyword>
<evidence type="ECO:0000313" key="6">
    <source>
        <dbReference type="EMBL" id="KAE8659014.1"/>
    </source>
</evidence>
<keyword evidence="4 5" id="KW-0472">Membrane</keyword>
<reference evidence="6" key="1">
    <citation type="submission" date="2019-09" db="EMBL/GenBank/DDBJ databases">
        <title>Draft genome information of white flower Hibiscus syriacus.</title>
        <authorList>
            <person name="Kim Y.-M."/>
        </authorList>
    </citation>
    <scope>NUCLEOTIDE SEQUENCE [LARGE SCALE GENOMIC DNA]</scope>
    <source>
        <strain evidence="6">YM2019G1</strain>
    </source>
</reference>
<gene>
    <name evidence="6" type="ORF">F3Y22_tig00116965pilonHSYRG00651</name>
</gene>
<dbReference type="InterPro" id="IPR003689">
    <property type="entry name" value="ZIP"/>
</dbReference>
<keyword evidence="7" id="KW-1185">Reference proteome</keyword>
<proteinExistence type="predicted"/>
<dbReference type="GO" id="GO:0005886">
    <property type="term" value="C:plasma membrane"/>
    <property type="evidence" value="ECO:0007669"/>
    <property type="project" value="TreeGrafter"/>
</dbReference>
<dbReference type="GO" id="GO:0005385">
    <property type="term" value="F:zinc ion transmembrane transporter activity"/>
    <property type="evidence" value="ECO:0007669"/>
    <property type="project" value="TreeGrafter"/>
</dbReference>
<dbReference type="Pfam" id="PF02535">
    <property type="entry name" value="Zip"/>
    <property type="match status" value="1"/>
</dbReference>
<organism evidence="6 7">
    <name type="scientific">Hibiscus syriacus</name>
    <name type="common">Rose of Sharon</name>
    <dbReference type="NCBI Taxonomy" id="106335"/>
    <lineage>
        <taxon>Eukaryota</taxon>
        <taxon>Viridiplantae</taxon>
        <taxon>Streptophyta</taxon>
        <taxon>Embryophyta</taxon>
        <taxon>Tracheophyta</taxon>
        <taxon>Spermatophyta</taxon>
        <taxon>Magnoliopsida</taxon>
        <taxon>eudicotyledons</taxon>
        <taxon>Gunneridae</taxon>
        <taxon>Pentapetalae</taxon>
        <taxon>rosids</taxon>
        <taxon>malvids</taxon>
        <taxon>Malvales</taxon>
        <taxon>Malvaceae</taxon>
        <taxon>Malvoideae</taxon>
        <taxon>Hibiscus</taxon>
    </lineage>
</organism>
<evidence type="ECO:0000256" key="1">
    <source>
        <dbReference type="ARBA" id="ARBA00004141"/>
    </source>
</evidence>
<comment type="subcellular location">
    <subcellularLocation>
        <location evidence="1">Membrane</location>
        <topology evidence="1">Multi-pass membrane protein</topology>
    </subcellularLocation>
</comment>
<feature type="transmembrane region" description="Helical" evidence="5">
    <location>
        <begin position="89"/>
        <end position="110"/>
    </location>
</feature>
<dbReference type="Proteomes" id="UP000436088">
    <property type="component" value="Unassembled WGS sequence"/>
</dbReference>
<dbReference type="EMBL" id="VEPZ02001739">
    <property type="protein sequence ID" value="KAE8659014.1"/>
    <property type="molecule type" value="Genomic_DNA"/>
</dbReference>
<dbReference type="PANTHER" id="PTHR11040">
    <property type="entry name" value="ZINC/IRON TRANSPORTER"/>
    <property type="match status" value="1"/>
</dbReference>
<evidence type="ECO:0000256" key="5">
    <source>
        <dbReference type="SAM" id="Phobius"/>
    </source>
</evidence>
<evidence type="ECO:0000256" key="3">
    <source>
        <dbReference type="ARBA" id="ARBA00022989"/>
    </source>
</evidence>